<feature type="non-terminal residue" evidence="1">
    <location>
        <position position="149"/>
    </location>
</feature>
<dbReference type="SUPFAM" id="SSF46689">
    <property type="entry name" value="Homeodomain-like"/>
    <property type="match status" value="1"/>
</dbReference>
<dbReference type="InterPro" id="IPR009057">
    <property type="entry name" value="Homeodomain-like_sf"/>
</dbReference>
<dbReference type="AlphaFoldDB" id="A0A8H6HWW0"/>
<evidence type="ECO:0008006" key="3">
    <source>
        <dbReference type="Google" id="ProtNLM"/>
    </source>
</evidence>
<accession>A0A8H6HWW0</accession>
<name>A0A8H6HWW0_9AGAR</name>
<dbReference type="Proteomes" id="UP000521943">
    <property type="component" value="Unassembled WGS sequence"/>
</dbReference>
<evidence type="ECO:0000313" key="1">
    <source>
        <dbReference type="EMBL" id="KAF6753832.1"/>
    </source>
</evidence>
<protein>
    <recommendedName>
        <fullName evidence="3">Transposase</fullName>
    </recommendedName>
</protein>
<evidence type="ECO:0000313" key="2">
    <source>
        <dbReference type="Proteomes" id="UP000521943"/>
    </source>
</evidence>
<sequence>SDETRRNIVRWHFELGLEPSDVASLAGCNVRTVQRILTWHRDYDTIHNPFKLRNHGGRRRTLTSGDLVYITSILQAQPKTYLDELQHLLITHRRVEVSLSTLSRSLRRPAITNKKVSASAAERNELLRSTWQAAHGDIPAEYFVWLDEA</sequence>
<gene>
    <name evidence="1" type="ORF">DFP72DRAFT_747838</name>
</gene>
<organism evidence="1 2">
    <name type="scientific">Ephemerocybe angulata</name>
    <dbReference type="NCBI Taxonomy" id="980116"/>
    <lineage>
        <taxon>Eukaryota</taxon>
        <taxon>Fungi</taxon>
        <taxon>Dikarya</taxon>
        <taxon>Basidiomycota</taxon>
        <taxon>Agaricomycotina</taxon>
        <taxon>Agaricomycetes</taxon>
        <taxon>Agaricomycetidae</taxon>
        <taxon>Agaricales</taxon>
        <taxon>Agaricineae</taxon>
        <taxon>Psathyrellaceae</taxon>
        <taxon>Ephemerocybe</taxon>
    </lineage>
</organism>
<keyword evidence="2" id="KW-1185">Reference proteome</keyword>
<proteinExistence type="predicted"/>
<dbReference type="OrthoDB" id="3022198at2759"/>
<feature type="non-terminal residue" evidence="1">
    <location>
        <position position="1"/>
    </location>
</feature>
<comment type="caution">
    <text evidence="1">The sequence shown here is derived from an EMBL/GenBank/DDBJ whole genome shotgun (WGS) entry which is preliminary data.</text>
</comment>
<dbReference type="EMBL" id="JACGCI010000037">
    <property type="protein sequence ID" value="KAF6753832.1"/>
    <property type="molecule type" value="Genomic_DNA"/>
</dbReference>
<reference evidence="1 2" key="1">
    <citation type="submission" date="2020-07" db="EMBL/GenBank/DDBJ databases">
        <title>Comparative genomics of pyrophilous fungi reveals a link between fire events and developmental genes.</title>
        <authorList>
            <consortium name="DOE Joint Genome Institute"/>
            <person name="Steindorff A.S."/>
            <person name="Carver A."/>
            <person name="Calhoun S."/>
            <person name="Stillman K."/>
            <person name="Liu H."/>
            <person name="Lipzen A."/>
            <person name="Pangilinan J."/>
            <person name="Labutti K."/>
            <person name="Bruns T.D."/>
            <person name="Grigoriev I.V."/>
        </authorList>
    </citation>
    <scope>NUCLEOTIDE SEQUENCE [LARGE SCALE GENOMIC DNA]</scope>
    <source>
        <strain evidence="1 2">CBS 144469</strain>
    </source>
</reference>